<dbReference type="Gene3D" id="1.10.10.10">
    <property type="entry name" value="Winged helix-like DNA-binding domain superfamily/Winged helix DNA-binding domain"/>
    <property type="match status" value="1"/>
</dbReference>
<evidence type="ECO:0000313" key="8">
    <source>
        <dbReference type="Proteomes" id="UP000001024"/>
    </source>
</evidence>
<dbReference type="InterPro" id="IPR050536">
    <property type="entry name" value="DtxR_MntR_Metal-Reg"/>
</dbReference>
<dbReference type="HOGENOM" id="CLU_069532_4_1_2"/>
<dbReference type="InterPro" id="IPR022689">
    <property type="entry name" value="Iron_dep_repressor"/>
</dbReference>
<dbReference type="SUPFAM" id="SSF46785">
    <property type="entry name" value="Winged helix' DNA-binding domain"/>
    <property type="match status" value="1"/>
</dbReference>
<comment type="similarity">
    <text evidence="1">Belongs to the DtxR/MntR family.</text>
</comment>
<dbReference type="InterPro" id="IPR036388">
    <property type="entry name" value="WH-like_DNA-bd_sf"/>
</dbReference>
<dbReference type="RefSeq" id="WP_010901253.1">
    <property type="nucleotide sequence ID" value="NC_002578.1"/>
</dbReference>
<dbReference type="SMR" id="Q9HJX1"/>
<evidence type="ECO:0000256" key="2">
    <source>
        <dbReference type="ARBA" id="ARBA00023015"/>
    </source>
</evidence>
<evidence type="ECO:0000313" key="7">
    <source>
        <dbReference type="EMBL" id="CAC11971.1"/>
    </source>
</evidence>
<evidence type="ECO:0000259" key="6">
    <source>
        <dbReference type="Pfam" id="PF02742"/>
    </source>
</evidence>
<dbReference type="STRING" id="273075.gene:9572056"/>
<evidence type="ECO:0000256" key="1">
    <source>
        <dbReference type="ARBA" id="ARBA00007871"/>
    </source>
</evidence>
<dbReference type="InterPro" id="IPR022687">
    <property type="entry name" value="HTH_DTXR"/>
</dbReference>
<keyword evidence="8" id="KW-1185">Reference proteome</keyword>
<name>Q9HJX1_THEAC</name>
<keyword evidence="4" id="KW-0804">Transcription</keyword>
<dbReference type="eggNOG" id="arCOG02100">
    <property type="taxonomic scope" value="Archaea"/>
</dbReference>
<dbReference type="GO" id="GO:0003677">
    <property type="term" value="F:DNA binding"/>
    <property type="evidence" value="ECO:0007669"/>
    <property type="project" value="UniProtKB-KW"/>
</dbReference>
<dbReference type="InParanoid" id="Q9HJX1"/>
<dbReference type="SUPFAM" id="SSF47979">
    <property type="entry name" value="Iron-dependent repressor protein, dimerization domain"/>
    <property type="match status" value="1"/>
</dbReference>
<proteinExistence type="inferred from homology"/>
<dbReference type="InterPro" id="IPR036390">
    <property type="entry name" value="WH_DNA-bd_sf"/>
</dbReference>
<dbReference type="Pfam" id="PF01325">
    <property type="entry name" value="Fe_dep_repress"/>
    <property type="match status" value="1"/>
</dbReference>
<dbReference type="PANTHER" id="PTHR33238:SF7">
    <property type="entry name" value="IRON-DEPENDENT TRANSCRIPTIONAL REGULATOR"/>
    <property type="match status" value="1"/>
</dbReference>
<accession>Q9HJX1</accession>
<dbReference type="AlphaFoldDB" id="Q9HJX1"/>
<evidence type="ECO:0000256" key="3">
    <source>
        <dbReference type="ARBA" id="ARBA00023125"/>
    </source>
</evidence>
<dbReference type="EnsemblBacteria" id="CAC11971">
    <property type="protein sequence ID" value="CAC11971"/>
    <property type="gene ID" value="CAC11971"/>
</dbReference>
<feature type="domain" description="Iron dependent repressor metal binding and dimerisation" evidence="6">
    <location>
        <begin position="64"/>
        <end position="130"/>
    </location>
</feature>
<dbReference type="InterPro" id="IPR001367">
    <property type="entry name" value="Fe_dep_repressor"/>
</dbReference>
<dbReference type="OrthoDB" id="24735at2157"/>
<dbReference type="GO" id="GO:0046983">
    <property type="term" value="F:protein dimerization activity"/>
    <property type="evidence" value="ECO:0007669"/>
    <property type="project" value="InterPro"/>
</dbReference>
<dbReference type="Proteomes" id="UP000001024">
    <property type="component" value="Chromosome"/>
</dbReference>
<dbReference type="SMART" id="SM00529">
    <property type="entry name" value="HTH_DTXR"/>
    <property type="match status" value="1"/>
</dbReference>
<dbReference type="PaxDb" id="273075-Ta0842"/>
<evidence type="ECO:0000256" key="4">
    <source>
        <dbReference type="ARBA" id="ARBA00023163"/>
    </source>
</evidence>
<dbReference type="PANTHER" id="PTHR33238">
    <property type="entry name" value="IRON (METAL) DEPENDENT REPRESSOR, DTXR FAMILY"/>
    <property type="match status" value="1"/>
</dbReference>
<sequence length="132" mass="14911">MEAITKKERDCLITIKESSSGPFPVRLKDLSASMNIKPPSVLEILNRLQEKGLIKKDRGMVALTEKGEETYRKIVMVHRTLEVLYSRSGIDADDACRKIGNFDFLIDYDDAKKISQSIGNPKMCPHGKKIDE</sequence>
<dbReference type="EMBL" id="AL445065">
    <property type="protein sequence ID" value="CAC11971.1"/>
    <property type="molecule type" value="Genomic_DNA"/>
</dbReference>
<protein>
    <submittedName>
        <fullName evidence="7">Uncharacterized protein</fullName>
    </submittedName>
</protein>
<feature type="domain" description="HTH dtxR-type" evidence="5">
    <location>
        <begin position="23"/>
        <end position="55"/>
    </location>
</feature>
<dbReference type="GO" id="GO:0003700">
    <property type="term" value="F:DNA-binding transcription factor activity"/>
    <property type="evidence" value="ECO:0007669"/>
    <property type="project" value="InterPro"/>
</dbReference>
<dbReference type="KEGG" id="tac:Ta0842"/>
<dbReference type="GO" id="GO:0046914">
    <property type="term" value="F:transition metal ion binding"/>
    <property type="evidence" value="ECO:0007669"/>
    <property type="project" value="InterPro"/>
</dbReference>
<keyword evidence="3" id="KW-0238">DNA-binding</keyword>
<reference evidence="7 8" key="1">
    <citation type="journal article" date="2000" name="Nature">
        <title>The genome sequence of the thermoacidophilic scavenger Thermoplasma acidophilum.</title>
        <authorList>
            <person name="Ruepp A."/>
            <person name="Graml W."/>
            <person name="Santos-Martinez M.L."/>
            <person name="Koretke K.K."/>
            <person name="Volker C."/>
            <person name="Mewes H.W."/>
            <person name="Frishman D."/>
            <person name="Stocker S."/>
            <person name="Lupas A.N."/>
            <person name="Baumeister W."/>
        </authorList>
    </citation>
    <scope>NUCLEOTIDE SEQUENCE [LARGE SCALE GENOMIC DNA]</scope>
    <source>
        <strain evidence="8">ATCC 25905 / DSM 1728 / JCM 9062 / NBRC 15155 / AMRC-C165</strain>
    </source>
</reference>
<keyword evidence="2" id="KW-0805">Transcription regulation</keyword>
<organism evidence="7 8">
    <name type="scientific">Thermoplasma acidophilum (strain ATCC 25905 / DSM 1728 / JCM 9062 / NBRC 15155 / AMRC-C165)</name>
    <dbReference type="NCBI Taxonomy" id="273075"/>
    <lineage>
        <taxon>Archaea</taxon>
        <taxon>Methanobacteriati</taxon>
        <taxon>Thermoplasmatota</taxon>
        <taxon>Thermoplasmata</taxon>
        <taxon>Thermoplasmatales</taxon>
        <taxon>Thermoplasmataceae</taxon>
        <taxon>Thermoplasma</taxon>
    </lineage>
</organism>
<dbReference type="Pfam" id="PF02742">
    <property type="entry name" value="Fe_dep_repr_C"/>
    <property type="match status" value="1"/>
</dbReference>
<evidence type="ECO:0000259" key="5">
    <source>
        <dbReference type="Pfam" id="PF01325"/>
    </source>
</evidence>
<dbReference type="InterPro" id="IPR036421">
    <property type="entry name" value="Fe_dep_repressor_sf"/>
</dbReference>
<gene>
    <name evidence="7" type="ordered locus">Ta0842</name>
</gene>